<dbReference type="PRINTS" id="PR00508">
    <property type="entry name" value="S21N4MTFRASE"/>
</dbReference>
<feature type="domain" description="DNA methylase N-4/N-6" evidence="6">
    <location>
        <begin position="24"/>
        <end position="234"/>
    </location>
</feature>
<comment type="caution">
    <text evidence="7">The sequence shown here is derived from an EMBL/GenBank/DDBJ whole genome shotgun (WGS) entry which is preliminary data.</text>
</comment>
<dbReference type="EC" id="2.1.1.-" evidence="5"/>
<proteinExistence type="inferred from homology"/>
<keyword evidence="2 7" id="KW-0489">Methyltransferase</keyword>
<dbReference type="InterPro" id="IPR002052">
    <property type="entry name" value="DNA_methylase_N6_adenine_CS"/>
</dbReference>
<dbReference type="GO" id="GO:0003677">
    <property type="term" value="F:DNA binding"/>
    <property type="evidence" value="ECO:0007669"/>
    <property type="project" value="InterPro"/>
</dbReference>
<dbReference type="GO" id="GO:0008170">
    <property type="term" value="F:N-methyltransferase activity"/>
    <property type="evidence" value="ECO:0007669"/>
    <property type="project" value="InterPro"/>
</dbReference>
<dbReference type="RefSeq" id="WP_115835224.1">
    <property type="nucleotide sequence ID" value="NZ_CP025086.1"/>
</dbReference>
<keyword evidence="3 7" id="KW-0808">Transferase</keyword>
<dbReference type="AlphaFoldDB" id="A0A3D9Z2Y1"/>
<organism evidence="7 8">
    <name type="scientific">Methylovirgula ligni</name>
    <dbReference type="NCBI Taxonomy" id="569860"/>
    <lineage>
        <taxon>Bacteria</taxon>
        <taxon>Pseudomonadati</taxon>
        <taxon>Pseudomonadota</taxon>
        <taxon>Alphaproteobacteria</taxon>
        <taxon>Hyphomicrobiales</taxon>
        <taxon>Beijerinckiaceae</taxon>
        <taxon>Methylovirgula</taxon>
    </lineage>
</organism>
<dbReference type="PROSITE" id="PS00092">
    <property type="entry name" value="N6_MTASE"/>
    <property type="match status" value="1"/>
</dbReference>
<dbReference type="GO" id="GO:0009007">
    <property type="term" value="F:site-specific DNA-methyltransferase (adenine-specific) activity"/>
    <property type="evidence" value="ECO:0007669"/>
    <property type="project" value="UniProtKB-EC"/>
</dbReference>
<dbReference type="OrthoDB" id="9773571at2"/>
<comment type="similarity">
    <text evidence="1 5">Belongs to the N(4)/N(6)-methyltransferase family.</text>
</comment>
<evidence type="ECO:0000256" key="2">
    <source>
        <dbReference type="ARBA" id="ARBA00022603"/>
    </source>
</evidence>
<dbReference type="Proteomes" id="UP000256900">
    <property type="component" value="Unassembled WGS sequence"/>
</dbReference>
<dbReference type="SUPFAM" id="SSF53335">
    <property type="entry name" value="S-adenosyl-L-methionine-dependent methyltransferases"/>
    <property type="match status" value="1"/>
</dbReference>
<dbReference type="InterPro" id="IPR002941">
    <property type="entry name" value="DNA_methylase_N4/N6"/>
</dbReference>
<name>A0A3D9Z2Y1_9HYPH</name>
<keyword evidence="8" id="KW-1185">Reference proteome</keyword>
<accession>A0A3D9Z2Y1</accession>
<dbReference type="EMBL" id="QUMO01000001">
    <property type="protein sequence ID" value="REF89457.1"/>
    <property type="molecule type" value="Genomic_DNA"/>
</dbReference>
<protein>
    <recommendedName>
        <fullName evidence="5">Methyltransferase</fullName>
        <ecNumber evidence="5">2.1.1.-</ecNumber>
    </recommendedName>
</protein>
<dbReference type="Pfam" id="PF01555">
    <property type="entry name" value="N6_N4_Mtase"/>
    <property type="match status" value="1"/>
</dbReference>
<dbReference type="GO" id="GO:0032259">
    <property type="term" value="P:methylation"/>
    <property type="evidence" value="ECO:0007669"/>
    <property type="project" value="UniProtKB-KW"/>
</dbReference>
<comment type="catalytic activity">
    <reaction evidence="4">
        <text>a 2'-deoxyadenosine in DNA + S-adenosyl-L-methionine = an N(6)-methyl-2'-deoxyadenosine in DNA + S-adenosyl-L-homocysteine + H(+)</text>
        <dbReference type="Rhea" id="RHEA:15197"/>
        <dbReference type="Rhea" id="RHEA-COMP:12418"/>
        <dbReference type="Rhea" id="RHEA-COMP:12419"/>
        <dbReference type="ChEBI" id="CHEBI:15378"/>
        <dbReference type="ChEBI" id="CHEBI:57856"/>
        <dbReference type="ChEBI" id="CHEBI:59789"/>
        <dbReference type="ChEBI" id="CHEBI:90615"/>
        <dbReference type="ChEBI" id="CHEBI:90616"/>
        <dbReference type="EC" id="2.1.1.72"/>
    </reaction>
</comment>
<evidence type="ECO:0000256" key="3">
    <source>
        <dbReference type="ARBA" id="ARBA00022679"/>
    </source>
</evidence>
<dbReference type="CDD" id="cd02440">
    <property type="entry name" value="AdoMet_MTases"/>
    <property type="match status" value="1"/>
</dbReference>
<evidence type="ECO:0000256" key="1">
    <source>
        <dbReference type="ARBA" id="ARBA00006594"/>
    </source>
</evidence>
<dbReference type="InterPro" id="IPR001091">
    <property type="entry name" value="RM_Methyltransferase"/>
</dbReference>
<evidence type="ECO:0000313" key="7">
    <source>
        <dbReference type="EMBL" id="REF89457.1"/>
    </source>
</evidence>
<dbReference type="InterPro" id="IPR029063">
    <property type="entry name" value="SAM-dependent_MTases_sf"/>
</dbReference>
<evidence type="ECO:0000256" key="4">
    <source>
        <dbReference type="ARBA" id="ARBA00047942"/>
    </source>
</evidence>
<dbReference type="Gene3D" id="3.40.50.150">
    <property type="entry name" value="Vaccinia Virus protein VP39"/>
    <property type="match status" value="1"/>
</dbReference>
<evidence type="ECO:0000256" key="5">
    <source>
        <dbReference type="RuleBase" id="RU362026"/>
    </source>
</evidence>
<reference evidence="7 8" key="1">
    <citation type="submission" date="2018-08" db="EMBL/GenBank/DDBJ databases">
        <title>Genomic Encyclopedia of Type Strains, Phase IV (KMG-IV): sequencing the most valuable type-strain genomes for metagenomic binning, comparative biology and taxonomic classification.</title>
        <authorList>
            <person name="Goeker M."/>
        </authorList>
    </citation>
    <scope>NUCLEOTIDE SEQUENCE [LARGE SCALE GENOMIC DNA]</scope>
    <source>
        <strain evidence="7 8">BW863</strain>
    </source>
</reference>
<gene>
    <name evidence="7" type="ORF">DES32_0678</name>
</gene>
<evidence type="ECO:0000313" key="8">
    <source>
        <dbReference type="Proteomes" id="UP000256900"/>
    </source>
</evidence>
<sequence>MTIFTDMVVTGDCRALMPAHRPFDLIVADPPYGDTSLAWDRRVDGWLPLAHAALNPSGSMWVFGSLRCFMATAAALHDAGWKYAQEIVWEKQNGSSFHADRFKRVHELVAQFYRADTAWANIYNDVQTTSDATARTVRRKQRSPHTGHIEAGHYVSEDGGPRLMRSVIYARNAHGHAIHPTEKPSGLIEILVRTSCPPDGLVGDWFAGSGAAGEACRLSGRRYLGCEIDPDMAERARWRIAGVLPFRDGGAA</sequence>
<evidence type="ECO:0000259" key="6">
    <source>
        <dbReference type="Pfam" id="PF01555"/>
    </source>
</evidence>